<dbReference type="RefSeq" id="WP_128769357.1">
    <property type="nucleotide sequence ID" value="NZ_RXOC01000006.1"/>
</dbReference>
<evidence type="ECO:0000313" key="1">
    <source>
        <dbReference type="EMBL" id="RXF69656.1"/>
    </source>
</evidence>
<comment type="caution">
    <text evidence="1">The sequence shown here is derived from an EMBL/GenBank/DDBJ whole genome shotgun (WGS) entry which is preliminary data.</text>
</comment>
<sequence>MAIDNTRLFSVQHKVLEIYENSTLDYYLLEGDVPVISQSSLLDFLGIQADDVGNVFFPEQRDIVLFTTSENVRETGIPVELIPLLCAGFAEHGINDPLYKQNSYNALRLMIGLSLLGLDRLIDETPSAK</sequence>
<dbReference type="Proteomes" id="UP000290848">
    <property type="component" value="Unassembled WGS sequence"/>
</dbReference>
<name>A0A4Q0MA51_9SPHI</name>
<gene>
    <name evidence="1" type="ORF">EKH83_10365</name>
</gene>
<organism evidence="1 2">
    <name type="scientific">Arcticibacter tournemirensis</name>
    <dbReference type="NCBI Taxonomy" id="699437"/>
    <lineage>
        <taxon>Bacteria</taxon>
        <taxon>Pseudomonadati</taxon>
        <taxon>Bacteroidota</taxon>
        <taxon>Sphingobacteriia</taxon>
        <taxon>Sphingobacteriales</taxon>
        <taxon>Sphingobacteriaceae</taxon>
        <taxon>Arcticibacter</taxon>
    </lineage>
</organism>
<reference evidence="1 2" key="1">
    <citation type="submission" date="2018-12" db="EMBL/GenBank/DDBJ databases">
        <title>The Draft Genome Sequence of the Soil Bacterium Pedobacter tournemirensis R1.</title>
        <authorList>
            <person name="He J."/>
        </authorList>
    </citation>
    <scope>NUCLEOTIDE SEQUENCE [LARGE SCALE GENOMIC DNA]</scope>
    <source>
        <strain evidence="1 2">R1</strain>
    </source>
</reference>
<protein>
    <submittedName>
        <fullName evidence="1">Uncharacterized protein</fullName>
    </submittedName>
</protein>
<dbReference type="AlphaFoldDB" id="A0A4Q0MA51"/>
<proteinExistence type="predicted"/>
<dbReference type="EMBL" id="RXOC01000006">
    <property type="protein sequence ID" value="RXF69656.1"/>
    <property type="molecule type" value="Genomic_DNA"/>
</dbReference>
<accession>A0A4Q0MA51</accession>
<evidence type="ECO:0000313" key="2">
    <source>
        <dbReference type="Proteomes" id="UP000290848"/>
    </source>
</evidence>